<evidence type="ECO:0000313" key="1">
    <source>
        <dbReference type="EMBL" id="GBN45047.1"/>
    </source>
</evidence>
<name>A0A4Y2P3Z5_ARAVE</name>
<gene>
    <name evidence="1" type="ORF">AVEN_64465_1</name>
</gene>
<protein>
    <submittedName>
        <fullName evidence="1">Uncharacterized protein</fullName>
    </submittedName>
</protein>
<proteinExistence type="predicted"/>
<sequence length="181" mass="20399">MGSLPEVLERFVFPFLFAHRFAPFPKSDVKATETRGLNVLGSCLAGRPGYGRLPEVLERFVFPLSFAHNRLHTSQSESKPKELERGFKCLLGSCLAGRDRLWAVYRVLERFVFPSLFYITGCTLPKVTSKPKLRHKEFKCLGFCLAGRTRKAMGDLPQGARKVCISPFLFAHNGCRCDGKL</sequence>
<organism evidence="1 2">
    <name type="scientific">Araneus ventricosus</name>
    <name type="common">Orbweaver spider</name>
    <name type="synonym">Epeira ventricosa</name>
    <dbReference type="NCBI Taxonomy" id="182803"/>
    <lineage>
        <taxon>Eukaryota</taxon>
        <taxon>Metazoa</taxon>
        <taxon>Ecdysozoa</taxon>
        <taxon>Arthropoda</taxon>
        <taxon>Chelicerata</taxon>
        <taxon>Arachnida</taxon>
        <taxon>Araneae</taxon>
        <taxon>Araneomorphae</taxon>
        <taxon>Entelegynae</taxon>
        <taxon>Araneoidea</taxon>
        <taxon>Araneidae</taxon>
        <taxon>Araneus</taxon>
    </lineage>
</organism>
<evidence type="ECO:0000313" key="2">
    <source>
        <dbReference type="Proteomes" id="UP000499080"/>
    </source>
</evidence>
<reference evidence="1 2" key="1">
    <citation type="journal article" date="2019" name="Sci. Rep.">
        <title>Orb-weaving spider Araneus ventricosus genome elucidates the spidroin gene catalogue.</title>
        <authorList>
            <person name="Kono N."/>
            <person name="Nakamura H."/>
            <person name="Ohtoshi R."/>
            <person name="Moran D.A.P."/>
            <person name="Shinohara A."/>
            <person name="Yoshida Y."/>
            <person name="Fujiwara M."/>
            <person name="Mori M."/>
            <person name="Tomita M."/>
            <person name="Arakawa K."/>
        </authorList>
    </citation>
    <scope>NUCLEOTIDE SEQUENCE [LARGE SCALE GENOMIC DNA]</scope>
</reference>
<dbReference type="Proteomes" id="UP000499080">
    <property type="component" value="Unassembled WGS sequence"/>
</dbReference>
<comment type="caution">
    <text evidence="1">The sequence shown here is derived from an EMBL/GenBank/DDBJ whole genome shotgun (WGS) entry which is preliminary data.</text>
</comment>
<dbReference type="AlphaFoldDB" id="A0A4Y2P3Z5"/>
<accession>A0A4Y2P3Z5</accession>
<dbReference type="EMBL" id="BGPR01010236">
    <property type="protein sequence ID" value="GBN45047.1"/>
    <property type="molecule type" value="Genomic_DNA"/>
</dbReference>
<keyword evidence="2" id="KW-1185">Reference proteome</keyword>